<name>A0A081S2Z7_9ARCH</name>
<comment type="caution">
    <text evidence="1">The sequence shown here is derived from an EMBL/GenBank/DDBJ whole genome shotgun (WGS) entry which is preliminary data.</text>
</comment>
<dbReference type="AlphaFoldDB" id="A0A081S2Z7"/>
<keyword evidence="2" id="KW-1185">Reference proteome</keyword>
<accession>A0A081S2Z7</accession>
<evidence type="ECO:0000313" key="1">
    <source>
        <dbReference type="EMBL" id="KER05300.1"/>
    </source>
</evidence>
<gene>
    <name evidence="1" type="ORF">AAA799E16_02062</name>
</gene>
<feature type="non-terminal residue" evidence="1">
    <location>
        <position position="1"/>
    </location>
</feature>
<dbReference type="EMBL" id="JNVL01000141">
    <property type="protein sequence ID" value="KER05300.1"/>
    <property type="molecule type" value="Genomic_DNA"/>
</dbReference>
<sequence>GTIDAESQWRFFSEMNKQGDLGNLISYMIHYDFDEQSLQEKIEQYELQYGSLPEEFLELMEKRK</sequence>
<proteinExistence type="predicted"/>
<evidence type="ECO:0000313" key="2">
    <source>
        <dbReference type="Proteomes" id="UP000028027"/>
    </source>
</evidence>
<protein>
    <submittedName>
        <fullName evidence="1">Uncharacterized protein</fullName>
    </submittedName>
</protein>
<dbReference type="Proteomes" id="UP000028027">
    <property type="component" value="Unassembled WGS sequence"/>
</dbReference>
<organism evidence="1 2">
    <name type="scientific">Marine Group I thaumarchaeote SCGC AAA799-E16</name>
    <dbReference type="NCBI Taxonomy" id="1502292"/>
    <lineage>
        <taxon>Archaea</taxon>
        <taxon>Nitrososphaerota</taxon>
        <taxon>Marine Group I</taxon>
    </lineage>
</organism>
<reference evidence="1 2" key="1">
    <citation type="submission" date="2014-06" db="EMBL/GenBank/DDBJ databases">
        <authorList>
            <person name="Ngugi D.K."/>
            <person name="Blom J."/>
            <person name="Alam I."/>
            <person name="Rashid M."/>
            <person name="Ba Alawi W."/>
            <person name="Zhang G."/>
            <person name="Hikmawan T."/>
            <person name="Guan Y."/>
            <person name="Antunes A."/>
            <person name="Siam R."/>
            <person name="Eldorry H."/>
            <person name="Bajic V."/>
            <person name="Stingl U."/>
        </authorList>
    </citation>
    <scope>NUCLEOTIDE SEQUENCE [LARGE SCALE GENOMIC DNA]</scope>
    <source>
        <strain evidence="1">SCGC AAA799-E16</strain>
    </source>
</reference>